<evidence type="ECO:0000313" key="3">
    <source>
        <dbReference type="Proteomes" id="UP000000467"/>
    </source>
</evidence>
<protein>
    <submittedName>
        <fullName evidence="2">Excisionase-like protein</fullName>
    </submittedName>
</protein>
<dbReference type="NCBIfam" id="TIGR01764">
    <property type="entry name" value="excise"/>
    <property type="match status" value="1"/>
</dbReference>
<name>K4LEM8_THEPS</name>
<evidence type="ECO:0000259" key="1">
    <source>
        <dbReference type="Pfam" id="PF12728"/>
    </source>
</evidence>
<dbReference type="eggNOG" id="COG2452">
    <property type="taxonomic scope" value="Bacteria"/>
</dbReference>
<proteinExistence type="predicted"/>
<dbReference type="OrthoDB" id="9812340at2"/>
<dbReference type="RefSeq" id="WP_015049471.1">
    <property type="nucleotide sequence ID" value="NC_018870.1"/>
</dbReference>
<dbReference type="Pfam" id="PF12728">
    <property type="entry name" value="HTH_17"/>
    <property type="match status" value="1"/>
</dbReference>
<dbReference type="HOGENOM" id="CLU_2406912_0_0_9"/>
<sequence length="92" mass="10917">MKRLLTPEEAAELLAVSPKSVRKWLWQGKLKGVRVGRLWRIRESDLEAFLEDRSFQKSLPQREYTRQEIRGFLKADKIAPEVARQVERLLNR</sequence>
<reference evidence="2 3" key="1">
    <citation type="journal article" date="2012" name="BMC Genomics">
        <title>Genome-guided analysis of physiological and morphological traits of the fermentative acetate oxidizer Thermacetogenium phaeum.</title>
        <authorList>
            <person name="Oehler D."/>
            <person name="Poehlein A."/>
            <person name="Leimbach A."/>
            <person name="Muller N."/>
            <person name="Daniel R."/>
            <person name="Gottschalk G."/>
            <person name="Schink B."/>
        </authorList>
    </citation>
    <scope>NUCLEOTIDE SEQUENCE [LARGE SCALE GENOMIC DNA]</scope>
    <source>
        <strain evidence="3">ATCC BAA-254 / DSM 26808 / PB</strain>
    </source>
</reference>
<keyword evidence="3" id="KW-1185">Reference proteome</keyword>
<gene>
    <name evidence="2" type="ordered locus">Tph_c03050</name>
</gene>
<dbReference type="Proteomes" id="UP000000467">
    <property type="component" value="Chromosome"/>
</dbReference>
<dbReference type="InterPro" id="IPR009061">
    <property type="entry name" value="DNA-bd_dom_put_sf"/>
</dbReference>
<dbReference type="InterPro" id="IPR041657">
    <property type="entry name" value="HTH_17"/>
</dbReference>
<feature type="domain" description="Helix-turn-helix" evidence="1">
    <location>
        <begin position="4"/>
        <end position="53"/>
    </location>
</feature>
<evidence type="ECO:0000313" key="2">
    <source>
        <dbReference type="EMBL" id="AFV10552.1"/>
    </source>
</evidence>
<dbReference type="InterPro" id="IPR010093">
    <property type="entry name" value="SinI_DNA-bd"/>
</dbReference>
<dbReference type="GO" id="GO:0003677">
    <property type="term" value="F:DNA binding"/>
    <property type="evidence" value="ECO:0007669"/>
    <property type="project" value="InterPro"/>
</dbReference>
<dbReference type="AlphaFoldDB" id="K4LEM8"/>
<organism evidence="2 3">
    <name type="scientific">Thermacetogenium phaeum (strain ATCC BAA-254 / DSM 26808 / PB)</name>
    <dbReference type="NCBI Taxonomy" id="1089553"/>
    <lineage>
        <taxon>Bacteria</taxon>
        <taxon>Bacillati</taxon>
        <taxon>Bacillota</taxon>
        <taxon>Clostridia</taxon>
        <taxon>Thermoanaerobacterales</taxon>
        <taxon>Thermoanaerobacteraceae</taxon>
        <taxon>Thermacetogenium</taxon>
    </lineage>
</organism>
<dbReference type="KEGG" id="tpz:Tph_c03050"/>
<dbReference type="SUPFAM" id="SSF46955">
    <property type="entry name" value="Putative DNA-binding domain"/>
    <property type="match status" value="1"/>
</dbReference>
<dbReference type="EMBL" id="CP003732">
    <property type="protein sequence ID" value="AFV10552.1"/>
    <property type="molecule type" value="Genomic_DNA"/>
</dbReference>
<accession>K4LEM8</accession>